<dbReference type="EMBL" id="DXGE01000026">
    <property type="protein sequence ID" value="HIW86059.1"/>
    <property type="molecule type" value="Genomic_DNA"/>
</dbReference>
<feature type="active site" evidence="11">
    <location>
        <position position="336"/>
    </location>
</feature>
<dbReference type="PROSITE" id="PS51273">
    <property type="entry name" value="GATASE_TYPE_1"/>
    <property type="match status" value="1"/>
</dbReference>
<feature type="binding site" evidence="11">
    <location>
        <position position="293"/>
    </location>
    <ligand>
        <name>L-glutamine</name>
        <dbReference type="ChEBI" id="CHEBI:58359"/>
    </ligand>
</feature>
<feature type="binding site" evidence="11">
    <location>
        <position position="48"/>
    </location>
    <ligand>
        <name>L-glutamine</name>
        <dbReference type="ChEBI" id="CHEBI:58359"/>
    </ligand>
</feature>
<feature type="active site" evidence="11">
    <location>
        <position position="338"/>
    </location>
</feature>
<evidence type="ECO:0000256" key="6">
    <source>
        <dbReference type="ARBA" id="ARBA00022840"/>
    </source>
</evidence>
<evidence type="ECO:0000313" key="14">
    <source>
        <dbReference type="Proteomes" id="UP000824205"/>
    </source>
</evidence>
<proteinExistence type="inferred from homology"/>
<dbReference type="GO" id="GO:0004088">
    <property type="term" value="F:carbamoyl-phosphate synthase (glutamine-hydrolyzing) activity"/>
    <property type="evidence" value="ECO:0007669"/>
    <property type="project" value="UniProtKB-UniRule"/>
</dbReference>
<dbReference type="FunFam" id="3.50.30.20:FF:000001">
    <property type="entry name" value="Carbamoyl-phosphate synthase small chain"/>
    <property type="match status" value="1"/>
</dbReference>
<dbReference type="GO" id="GO:0006207">
    <property type="term" value="P:'de novo' pyrimidine nucleobase biosynthetic process"/>
    <property type="evidence" value="ECO:0007669"/>
    <property type="project" value="InterPro"/>
</dbReference>
<dbReference type="GO" id="GO:0006526">
    <property type="term" value="P:L-arginine biosynthetic process"/>
    <property type="evidence" value="ECO:0007669"/>
    <property type="project" value="UniProtKB-UniRule"/>
</dbReference>
<evidence type="ECO:0000256" key="4">
    <source>
        <dbReference type="ARBA" id="ARBA00022598"/>
    </source>
</evidence>
<feature type="binding site" evidence="11">
    <location>
        <position position="224"/>
    </location>
    <ligand>
        <name>L-glutamine</name>
        <dbReference type="ChEBI" id="CHEBI:58359"/>
    </ligand>
</feature>
<comment type="subunit">
    <text evidence="11">Composed of two chains; the small (or glutamine) chain promotes the hydrolysis of glutamine to ammonia, which is used by the large (or ammonia) chain to synthesize carbamoyl phosphate. Tetramer of heterodimers (alpha,beta)4.</text>
</comment>
<dbReference type="EC" id="6.3.5.5" evidence="11"/>
<organism evidence="13 14">
    <name type="scientific">Candidatus Eubacterium faecipullorum</name>
    <dbReference type="NCBI Taxonomy" id="2838571"/>
    <lineage>
        <taxon>Bacteria</taxon>
        <taxon>Bacillati</taxon>
        <taxon>Bacillota</taxon>
        <taxon>Clostridia</taxon>
        <taxon>Eubacteriales</taxon>
        <taxon>Eubacteriaceae</taxon>
        <taxon>Eubacterium</taxon>
    </lineage>
</organism>
<comment type="pathway">
    <text evidence="2 11">Amino-acid biosynthesis; L-arginine biosynthesis; carbamoyl phosphate from bicarbonate: step 1/1.</text>
</comment>
<dbReference type="InterPro" id="IPR050472">
    <property type="entry name" value="Anth_synth/Amidotransfase"/>
</dbReference>
<reference evidence="13" key="2">
    <citation type="submission" date="2021-04" db="EMBL/GenBank/DDBJ databases">
        <authorList>
            <person name="Gilroy R."/>
        </authorList>
    </citation>
    <scope>NUCLEOTIDE SEQUENCE</scope>
    <source>
        <strain evidence="13">421</strain>
    </source>
</reference>
<comment type="catalytic activity">
    <reaction evidence="9 11">
        <text>hydrogencarbonate + L-glutamine + 2 ATP + H2O = carbamoyl phosphate + L-glutamate + 2 ADP + phosphate + 2 H(+)</text>
        <dbReference type="Rhea" id="RHEA:18633"/>
        <dbReference type="ChEBI" id="CHEBI:15377"/>
        <dbReference type="ChEBI" id="CHEBI:15378"/>
        <dbReference type="ChEBI" id="CHEBI:17544"/>
        <dbReference type="ChEBI" id="CHEBI:29985"/>
        <dbReference type="ChEBI" id="CHEBI:30616"/>
        <dbReference type="ChEBI" id="CHEBI:43474"/>
        <dbReference type="ChEBI" id="CHEBI:58228"/>
        <dbReference type="ChEBI" id="CHEBI:58359"/>
        <dbReference type="ChEBI" id="CHEBI:456216"/>
        <dbReference type="EC" id="6.3.5.5"/>
    </reaction>
</comment>
<dbReference type="Pfam" id="PF00988">
    <property type="entry name" value="CPSase_sm_chain"/>
    <property type="match status" value="1"/>
</dbReference>
<dbReference type="SUPFAM" id="SSF52021">
    <property type="entry name" value="Carbamoyl phosphate synthetase, small subunit N-terminal domain"/>
    <property type="match status" value="1"/>
</dbReference>
<dbReference type="NCBIfam" id="NF009475">
    <property type="entry name" value="PRK12838.1"/>
    <property type="match status" value="1"/>
</dbReference>
<dbReference type="Pfam" id="PF00117">
    <property type="entry name" value="GATase"/>
    <property type="match status" value="1"/>
</dbReference>
<accession>A0A9D1RDX1</accession>
<dbReference type="PANTHER" id="PTHR43418">
    <property type="entry name" value="MULTIFUNCTIONAL TRYPTOPHAN BIOSYNTHESIS PROTEIN-RELATED"/>
    <property type="match status" value="1"/>
</dbReference>
<dbReference type="GO" id="GO:0044205">
    <property type="term" value="P:'de novo' UMP biosynthetic process"/>
    <property type="evidence" value="ECO:0007669"/>
    <property type="project" value="UniProtKB-UniRule"/>
</dbReference>
<dbReference type="PRINTS" id="PR00096">
    <property type="entry name" value="GATASE"/>
</dbReference>
<dbReference type="GO" id="GO:0005524">
    <property type="term" value="F:ATP binding"/>
    <property type="evidence" value="ECO:0007669"/>
    <property type="project" value="UniProtKB-UniRule"/>
</dbReference>
<dbReference type="InterPro" id="IPR002474">
    <property type="entry name" value="CarbamoylP_synth_ssu_N"/>
</dbReference>
<feature type="active site" description="Nucleophile" evidence="11">
    <location>
        <position position="251"/>
    </location>
</feature>
<evidence type="ECO:0000313" key="13">
    <source>
        <dbReference type="EMBL" id="HIW86059.1"/>
    </source>
</evidence>
<dbReference type="InterPro" id="IPR017926">
    <property type="entry name" value="GATASE"/>
</dbReference>
<evidence type="ECO:0000256" key="9">
    <source>
        <dbReference type="ARBA" id="ARBA00048816"/>
    </source>
</evidence>
<evidence type="ECO:0000256" key="8">
    <source>
        <dbReference type="ARBA" id="ARBA00022975"/>
    </source>
</evidence>
<dbReference type="InterPro" id="IPR036480">
    <property type="entry name" value="CarbP_synth_ssu_N_sf"/>
</dbReference>
<evidence type="ECO:0000256" key="3">
    <source>
        <dbReference type="ARBA" id="ARBA00007800"/>
    </source>
</evidence>
<dbReference type="HAMAP" id="MF_01209">
    <property type="entry name" value="CPSase_S_chain"/>
    <property type="match status" value="1"/>
</dbReference>
<feature type="binding site" evidence="11">
    <location>
        <position position="252"/>
    </location>
    <ligand>
        <name>L-glutamine</name>
        <dbReference type="ChEBI" id="CHEBI:58359"/>
    </ligand>
</feature>
<dbReference type="GO" id="GO:0006541">
    <property type="term" value="P:glutamine metabolic process"/>
    <property type="evidence" value="ECO:0007669"/>
    <property type="project" value="InterPro"/>
</dbReference>
<keyword evidence="8 11" id="KW-0665">Pyrimidine biosynthesis</keyword>
<dbReference type="AlphaFoldDB" id="A0A9D1RDX1"/>
<dbReference type="InterPro" id="IPR029062">
    <property type="entry name" value="Class_I_gatase-like"/>
</dbReference>
<feature type="binding site" evidence="11">
    <location>
        <position position="226"/>
    </location>
    <ligand>
        <name>L-glutamine</name>
        <dbReference type="ChEBI" id="CHEBI:58359"/>
    </ligand>
</feature>
<evidence type="ECO:0000259" key="12">
    <source>
        <dbReference type="SMART" id="SM01097"/>
    </source>
</evidence>
<evidence type="ECO:0000256" key="10">
    <source>
        <dbReference type="ARBA" id="ARBA00049285"/>
    </source>
</evidence>
<comment type="caution">
    <text evidence="13">The sequence shown here is derived from an EMBL/GenBank/DDBJ whole genome shotgun (WGS) entry which is preliminary data.</text>
</comment>
<dbReference type="SUPFAM" id="SSF52317">
    <property type="entry name" value="Class I glutamine amidotransferase-like"/>
    <property type="match status" value="1"/>
</dbReference>
<comment type="catalytic activity">
    <reaction evidence="10 11">
        <text>L-glutamine + H2O = L-glutamate + NH4(+)</text>
        <dbReference type="Rhea" id="RHEA:15889"/>
        <dbReference type="ChEBI" id="CHEBI:15377"/>
        <dbReference type="ChEBI" id="CHEBI:28938"/>
        <dbReference type="ChEBI" id="CHEBI:29985"/>
        <dbReference type="ChEBI" id="CHEBI:58359"/>
    </reaction>
</comment>
<name>A0A9D1RDX1_9FIRM</name>
<feature type="domain" description="Carbamoyl-phosphate synthase small subunit N-terminal" evidence="12">
    <location>
        <begin position="4"/>
        <end position="134"/>
    </location>
</feature>
<dbReference type="InterPro" id="IPR006274">
    <property type="entry name" value="CarbamoylP_synth_ssu"/>
</dbReference>
<dbReference type="Proteomes" id="UP000824205">
    <property type="component" value="Unassembled WGS sequence"/>
</dbReference>
<dbReference type="PRINTS" id="PR00099">
    <property type="entry name" value="CPSGATASE"/>
</dbReference>
<evidence type="ECO:0000256" key="1">
    <source>
        <dbReference type="ARBA" id="ARBA00004812"/>
    </source>
</evidence>
<feature type="binding site" evidence="11">
    <location>
        <position position="296"/>
    </location>
    <ligand>
        <name>L-glutamine</name>
        <dbReference type="ChEBI" id="CHEBI:58359"/>
    </ligand>
</feature>
<feature type="region of interest" description="CPSase" evidence="11">
    <location>
        <begin position="1"/>
        <end position="175"/>
    </location>
</feature>
<comment type="pathway">
    <text evidence="1 11">Pyrimidine metabolism; UMP biosynthesis via de novo pathway; (S)-dihydroorotate from bicarbonate: step 1/3.</text>
</comment>
<dbReference type="Gene3D" id="3.50.30.20">
    <property type="entry name" value="Carbamoyl-phosphate synthase small subunit, N-terminal domain"/>
    <property type="match status" value="1"/>
</dbReference>
<keyword evidence="7 11" id="KW-0315">Glutamine amidotransferase</keyword>
<keyword evidence="11" id="KW-0028">Amino-acid biosynthesis</keyword>
<keyword evidence="6 11" id="KW-0067">ATP-binding</keyword>
<keyword evidence="11" id="KW-0055">Arginine biosynthesis</keyword>
<evidence type="ECO:0000256" key="2">
    <source>
        <dbReference type="ARBA" id="ARBA00005077"/>
    </source>
</evidence>
<keyword evidence="4 11" id="KW-0436">Ligase</keyword>
<keyword evidence="5 11" id="KW-0547">Nucleotide-binding</keyword>
<sequence>MKSYNKKIVLENGSEFYGYGFGADKEAVNELVFNTSMVGYQEIMSDPSYTDQMVCMTYPLIGNYGMTDEDYETRVPTMGGMIVREYNDLPSNFRYTKTLSEVLDEYSIPGISGVDTRKITRIIRDEGSQKVLITNADTPHEKAMEMLAAYDIPHDMVARVSCKKRWYSRTPNHKYDVVAVDCGIKLNIVRKLNEKGCNVTVVPYNTSAEEIMKMRPDGLFLSNGPGNPEDVAPVINVVKELKGKLPIFGICLGHQMISLALGAKTFKMKFGHRGGNHPVMNLKTGKIEITSQNHSYAVDCDSLTGTELKLTHKNLLDNTAEGIESPENKLFSVQYHPESAPGPQDSDYLFDKFIELMKKEAEQYA</sequence>
<reference evidence="13" key="1">
    <citation type="journal article" date="2021" name="PeerJ">
        <title>Extensive microbial diversity within the chicken gut microbiome revealed by metagenomics and culture.</title>
        <authorList>
            <person name="Gilroy R."/>
            <person name="Ravi A."/>
            <person name="Getino M."/>
            <person name="Pursley I."/>
            <person name="Horton D.L."/>
            <person name="Alikhan N.F."/>
            <person name="Baker D."/>
            <person name="Gharbi K."/>
            <person name="Hall N."/>
            <person name="Watson M."/>
            <person name="Adriaenssens E.M."/>
            <person name="Foster-Nyarko E."/>
            <person name="Jarju S."/>
            <person name="Secka A."/>
            <person name="Antonio M."/>
            <person name="Oren A."/>
            <person name="Chaudhuri R.R."/>
            <person name="La Ragione R."/>
            <person name="Hildebrand F."/>
            <person name="Pallen M.J."/>
        </authorList>
    </citation>
    <scope>NUCLEOTIDE SEQUENCE</scope>
    <source>
        <strain evidence="13">421</strain>
    </source>
</reference>
<comment type="similarity">
    <text evidence="3 11">Belongs to the CarA family.</text>
</comment>
<dbReference type="SMART" id="SM01097">
    <property type="entry name" value="CPSase_sm_chain"/>
    <property type="match status" value="1"/>
</dbReference>
<evidence type="ECO:0000256" key="11">
    <source>
        <dbReference type="HAMAP-Rule" id="MF_01209"/>
    </source>
</evidence>
<dbReference type="InterPro" id="IPR035686">
    <property type="entry name" value="CPSase_GATase1"/>
</dbReference>
<dbReference type="Gene3D" id="3.40.50.880">
    <property type="match status" value="1"/>
</dbReference>
<dbReference type="NCBIfam" id="TIGR01368">
    <property type="entry name" value="CPSaseIIsmall"/>
    <property type="match status" value="1"/>
</dbReference>
<evidence type="ECO:0000256" key="7">
    <source>
        <dbReference type="ARBA" id="ARBA00022962"/>
    </source>
</evidence>
<gene>
    <name evidence="11 13" type="primary">carA</name>
    <name evidence="13" type="ORF">IAA48_06135</name>
</gene>
<comment type="caution">
    <text evidence="11">Lacks conserved residue(s) required for the propagation of feature annotation.</text>
</comment>
<evidence type="ECO:0000256" key="5">
    <source>
        <dbReference type="ARBA" id="ARBA00022741"/>
    </source>
</evidence>
<protein>
    <recommendedName>
        <fullName evidence="11">Carbamoyl phosphate synthase small chain</fullName>
        <ecNumber evidence="11">6.3.5.5</ecNumber>
    </recommendedName>
    <alternativeName>
        <fullName evidence="11">Carbamoyl phosphate synthetase glutamine chain</fullName>
    </alternativeName>
</protein>
<dbReference type="PANTHER" id="PTHR43418:SF7">
    <property type="entry name" value="CARBAMOYL-PHOSPHATE SYNTHASE SMALL CHAIN"/>
    <property type="match status" value="1"/>
</dbReference>
<comment type="function">
    <text evidence="11">Small subunit of the glutamine-dependent carbamoyl phosphate synthetase (CPSase). CPSase catalyzes the formation of carbamoyl phosphate from the ammonia moiety of glutamine, carbonate, and phosphate donated by ATP, constituting the first step of 2 biosynthetic pathways, one leading to arginine and/or urea and the other to pyrimidine nucleotides. The small subunit (glutamine amidotransferase) binds and cleaves glutamine to supply the large subunit with the substrate ammonia.</text>
</comment>
<feature type="binding site" evidence="11">
    <location>
        <position position="255"/>
    </location>
    <ligand>
        <name>L-glutamine</name>
        <dbReference type="ChEBI" id="CHEBI:58359"/>
    </ligand>
</feature>
<dbReference type="PRINTS" id="PR00097">
    <property type="entry name" value="ANTSNTHASEII"/>
</dbReference>
<dbReference type="CDD" id="cd01744">
    <property type="entry name" value="GATase1_CPSase"/>
    <property type="match status" value="1"/>
</dbReference>